<feature type="region of interest" description="Disordered" evidence="1">
    <location>
        <begin position="133"/>
        <end position="179"/>
    </location>
</feature>
<feature type="compositionally biased region" description="Basic and acidic residues" evidence="1">
    <location>
        <begin position="42"/>
        <end position="55"/>
    </location>
</feature>
<evidence type="ECO:0000256" key="1">
    <source>
        <dbReference type="SAM" id="MobiDB-lite"/>
    </source>
</evidence>
<feature type="region of interest" description="Disordered" evidence="1">
    <location>
        <begin position="42"/>
        <end position="77"/>
    </location>
</feature>
<feature type="compositionally biased region" description="Gly residues" evidence="1">
    <location>
        <begin position="248"/>
        <end position="258"/>
    </location>
</feature>
<feature type="region of interest" description="Disordered" evidence="1">
    <location>
        <begin position="229"/>
        <end position="258"/>
    </location>
</feature>
<sequence>MATGWRRAQPSLHWNAAIPSPSLVTSSKNQELSALDVHAGDCEPSHVKLQPDLDPRVGPQPPGHHLRRPPAPLPPRRPAPRLLLRLDGLLHLPHEVLQLVRRPVQPQLPLHARQPHLGVVVFVHDVQRRRRARRAEARGVVPPRCPALSPPPSGRKGPTTLGLHTPSPLPRPRRFHRSGGLFRDLGRAGPARQLARHGPLVVSCRASTASSGTQPKHGPMARWAYSCRAGTSTAQKKGSRPAALRRNSGGGSDGDGRR</sequence>
<accession>A0A0P0WY74</accession>
<dbReference type="Proteomes" id="UP000059680">
    <property type="component" value="Chromosome 6"/>
</dbReference>
<protein>
    <submittedName>
        <fullName evidence="2">Os06g0592800 protein</fullName>
    </submittedName>
</protein>
<reference evidence="2 3" key="2">
    <citation type="journal article" date="2013" name="Plant Cell Physiol.">
        <title>Rice Annotation Project Database (RAP-DB): an integrative and interactive database for rice genomics.</title>
        <authorList>
            <person name="Sakai H."/>
            <person name="Lee S.S."/>
            <person name="Tanaka T."/>
            <person name="Numa H."/>
            <person name="Kim J."/>
            <person name="Kawahara Y."/>
            <person name="Wakimoto H."/>
            <person name="Yang C.C."/>
            <person name="Iwamoto M."/>
            <person name="Abe T."/>
            <person name="Yamada Y."/>
            <person name="Muto A."/>
            <person name="Inokuchi H."/>
            <person name="Ikemura T."/>
            <person name="Matsumoto T."/>
            <person name="Sasaki T."/>
            <person name="Itoh T."/>
        </authorList>
    </citation>
    <scope>NUCLEOTIDE SEQUENCE [LARGE SCALE GENOMIC DNA]</scope>
    <source>
        <strain evidence="3">cv. Nipponbare</strain>
    </source>
</reference>
<reference evidence="3" key="1">
    <citation type="journal article" date="2005" name="Nature">
        <title>The map-based sequence of the rice genome.</title>
        <authorList>
            <consortium name="International rice genome sequencing project (IRGSP)"/>
            <person name="Matsumoto T."/>
            <person name="Wu J."/>
            <person name="Kanamori H."/>
            <person name="Katayose Y."/>
            <person name="Fujisawa M."/>
            <person name="Namiki N."/>
            <person name="Mizuno H."/>
            <person name="Yamamoto K."/>
            <person name="Antonio B.A."/>
            <person name="Baba T."/>
            <person name="Sakata K."/>
            <person name="Nagamura Y."/>
            <person name="Aoki H."/>
            <person name="Arikawa K."/>
            <person name="Arita K."/>
            <person name="Bito T."/>
            <person name="Chiden Y."/>
            <person name="Fujitsuka N."/>
            <person name="Fukunaka R."/>
            <person name="Hamada M."/>
            <person name="Harada C."/>
            <person name="Hayashi A."/>
            <person name="Hijishita S."/>
            <person name="Honda M."/>
            <person name="Hosokawa S."/>
            <person name="Ichikawa Y."/>
            <person name="Idonuma A."/>
            <person name="Iijima M."/>
            <person name="Ikeda M."/>
            <person name="Ikeno M."/>
            <person name="Ito K."/>
            <person name="Ito S."/>
            <person name="Ito T."/>
            <person name="Ito Y."/>
            <person name="Ito Y."/>
            <person name="Iwabuchi A."/>
            <person name="Kamiya K."/>
            <person name="Karasawa W."/>
            <person name="Kurita K."/>
            <person name="Katagiri S."/>
            <person name="Kikuta A."/>
            <person name="Kobayashi H."/>
            <person name="Kobayashi N."/>
            <person name="Machita K."/>
            <person name="Maehara T."/>
            <person name="Masukawa M."/>
            <person name="Mizubayashi T."/>
            <person name="Mukai Y."/>
            <person name="Nagasaki H."/>
            <person name="Nagata Y."/>
            <person name="Naito S."/>
            <person name="Nakashima M."/>
            <person name="Nakama Y."/>
            <person name="Nakamichi Y."/>
            <person name="Nakamura M."/>
            <person name="Meguro A."/>
            <person name="Negishi M."/>
            <person name="Ohta I."/>
            <person name="Ohta T."/>
            <person name="Okamoto M."/>
            <person name="Ono N."/>
            <person name="Saji S."/>
            <person name="Sakaguchi M."/>
            <person name="Sakai K."/>
            <person name="Shibata M."/>
            <person name="Shimokawa T."/>
            <person name="Song J."/>
            <person name="Takazaki Y."/>
            <person name="Terasawa K."/>
            <person name="Tsugane M."/>
            <person name="Tsuji K."/>
            <person name="Ueda S."/>
            <person name="Waki K."/>
            <person name="Yamagata H."/>
            <person name="Yamamoto M."/>
            <person name="Yamamoto S."/>
            <person name="Yamane H."/>
            <person name="Yoshiki S."/>
            <person name="Yoshihara R."/>
            <person name="Yukawa K."/>
            <person name="Zhong H."/>
            <person name="Yano M."/>
            <person name="Yuan Q."/>
            <person name="Ouyang S."/>
            <person name="Liu J."/>
            <person name="Jones K.M."/>
            <person name="Gansberger K."/>
            <person name="Moffat K."/>
            <person name="Hill J."/>
            <person name="Bera J."/>
            <person name="Fadrosh D."/>
            <person name="Jin S."/>
            <person name="Johri S."/>
            <person name="Kim M."/>
            <person name="Overton L."/>
            <person name="Reardon M."/>
            <person name="Tsitrin T."/>
            <person name="Vuong H."/>
            <person name="Weaver B."/>
            <person name="Ciecko A."/>
            <person name="Tallon L."/>
            <person name="Jackson J."/>
            <person name="Pai G."/>
            <person name="Aken S.V."/>
            <person name="Utterback T."/>
            <person name="Reidmuller S."/>
            <person name="Feldblyum T."/>
            <person name="Hsiao J."/>
            <person name="Zismann V."/>
            <person name="Iobst S."/>
            <person name="de Vazeille A.R."/>
            <person name="Buell C.R."/>
            <person name="Ying K."/>
            <person name="Li Y."/>
            <person name="Lu T."/>
            <person name="Huang Y."/>
            <person name="Zhao Q."/>
            <person name="Feng Q."/>
            <person name="Zhang L."/>
            <person name="Zhu J."/>
            <person name="Weng Q."/>
            <person name="Mu J."/>
            <person name="Lu Y."/>
            <person name="Fan D."/>
            <person name="Liu Y."/>
            <person name="Guan J."/>
            <person name="Zhang Y."/>
            <person name="Yu S."/>
            <person name="Liu X."/>
            <person name="Zhang Y."/>
            <person name="Hong G."/>
            <person name="Han B."/>
            <person name="Choisne N."/>
            <person name="Demange N."/>
            <person name="Orjeda G."/>
            <person name="Samain S."/>
            <person name="Cattolico L."/>
            <person name="Pelletier E."/>
            <person name="Couloux A."/>
            <person name="Segurens B."/>
            <person name="Wincker P."/>
            <person name="D'Hont A."/>
            <person name="Scarpelli C."/>
            <person name="Weissenbach J."/>
            <person name="Salanoubat M."/>
            <person name="Quetier F."/>
            <person name="Yu Y."/>
            <person name="Kim H.R."/>
            <person name="Rambo T."/>
            <person name="Currie J."/>
            <person name="Collura K."/>
            <person name="Luo M."/>
            <person name="Yang T."/>
            <person name="Ammiraju J.S.S."/>
            <person name="Engler F."/>
            <person name="Soderlund C."/>
            <person name="Wing R.A."/>
            <person name="Palmer L.E."/>
            <person name="de la Bastide M."/>
            <person name="Spiegel L."/>
            <person name="Nascimento L."/>
            <person name="Zutavern T."/>
            <person name="O'Shaughnessy A."/>
            <person name="Dike S."/>
            <person name="Dedhia N."/>
            <person name="Preston R."/>
            <person name="Balija V."/>
            <person name="McCombie W.R."/>
            <person name="Chow T."/>
            <person name="Chen H."/>
            <person name="Chung M."/>
            <person name="Chen C."/>
            <person name="Shaw J."/>
            <person name="Wu H."/>
            <person name="Hsiao K."/>
            <person name="Chao Y."/>
            <person name="Chu M."/>
            <person name="Cheng C."/>
            <person name="Hour A."/>
            <person name="Lee P."/>
            <person name="Lin S."/>
            <person name="Lin Y."/>
            <person name="Liou J."/>
            <person name="Liu S."/>
            <person name="Hsing Y."/>
            <person name="Raghuvanshi S."/>
            <person name="Mohanty A."/>
            <person name="Bharti A.K."/>
            <person name="Gaur A."/>
            <person name="Gupta V."/>
            <person name="Kumar D."/>
            <person name="Ravi V."/>
            <person name="Vij S."/>
            <person name="Kapur A."/>
            <person name="Khurana P."/>
            <person name="Khurana P."/>
            <person name="Khurana J.P."/>
            <person name="Tyagi A.K."/>
            <person name="Gaikwad K."/>
            <person name="Singh A."/>
            <person name="Dalal V."/>
            <person name="Srivastava S."/>
            <person name="Dixit A."/>
            <person name="Pal A.K."/>
            <person name="Ghazi I.A."/>
            <person name="Yadav M."/>
            <person name="Pandit A."/>
            <person name="Bhargava A."/>
            <person name="Sureshbabu K."/>
            <person name="Batra K."/>
            <person name="Sharma T.R."/>
            <person name="Mohapatra T."/>
            <person name="Singh N.K."/>
            <person name="Messing J."/>
            <person name="Nelson A.B."/>
            <person name="Fuks G."/>
            <person name="Kavchok S."/>
            <person name="Keizer G."/>
            <person name="Linton E."/>
            <person name="Llaca V."/>
            <person name="Song R."/>
            <person name="Tanyolac B."/>
            <person name="Young S."/>
            <person name="Ho-Il K."/>
            <person name="Hahn J.H."/>
            <person name="Sangsakoo G."/>
            <person name="Vanavichit A."/>
            <person name="de Mattos Luiz.A.T."/>
            <person name="Zimmer P.D."/>
            <person name="Malone G."/>
            <person name="Dellagostin O."/>
            <person name="de Oliveira A.C."/>
            <person name="Bevan M."/>
            <person name="Bancroft I."/>
            <person name="Minx P."/>
            <person name="Cordum H."/>
            <person name="Wilson R."/>
            <person name="Cheng Z."/>
            <person name="Jin W."/>
            <person name="Jiang J."/>
            <person name="Leong S.A."/>
            <person name="Iwama H."/>
            <person name="Gojobori T."/>
            <person name="Itoh T."/>
            <person name="Niimura Y."/>
            <person name="Fujii Y."/>
            <person name="Habara T."/>
            <person name="Sakai H."/>
            <person name="Sato Y."/>
            <person name="Wilson G."/>
            <person name="Kumar K."/>
            <person name="McCouch S."/>
            <person name="Juretic N."/>
            <person name="Hoen D."/>
            <person name="Wright S."/>
            <person name="Bruskiewich R."/>
            <person name="Bureau T."/>
            <person name="Miyao A."/>
            <person name="Hirochika H."/>
            <person name="Nishikawa T."/>
            <person name="Kadowaki K."/>
            <person name="Sugiura M."/>
            <person name="Burr B."/>
            <person name="Sasaki T."/>
        </authorList>
    </citation>
    <scope>NUCLEOTIDE SEQUENCE [LARGE SCALE GENOMIC DNA]</scope>
    <source>
        <strain evidence="3">cv. Nipponbare</strain>
    </source>
</reference>
<keyword evidence="3" id="KW-1185">Reference proteome</keyword>
<dbReference type="AlphaFoldDB" id="A0A0P0WY74"/>
<organism evidence="2 3">
    <name type="scientific">Oryza sativa subsp. japonica</name>
    <name type="common">Rice</name>
    <dbReference type="NCBI Taxonomy" id="39947"/>
    <lineage>
        <taxon>Eukaryota</taxon>
        <taxon>Viridiplantae</taxon>
        <taxon>Streptophyta</taxon>
        <taxon>Embryophyta</taxon>
        <taxon>Tracheophyta</taxon>
        <taxon>Spermatophyta</taxon>
        <taxon>Magnoliopsida</taxon>
        <taxon>Liliopsida</taxon>
        <taxon>Poales</taxon>
        <taxon>Poaceae</taxon>
        <taxon>BOP clade</taxon>
        <taxon>Oryzoideae</taxon>
        <taxon>Oryzeae</taxon>
        <taxon>Oryzinae</taxon>
        <taxon>Oryza</taxon>
        <taxon>Oryza sativa</taxon>
    </lineage>
</organism>
<proteinExistence type="predicted"/>
<feature type="compositionally biased region" description="Pro residues" evidence="1">
    <location>
        <begin position="143"/>
        <end position="153"/>
    </location>
</feature>
<gene>
    <name evidence="2" type="ordered locus">Os06g0592800</name>
    <name evidence="2" type="ORF">OSNPB_060592800</name>
</gene>
<dbReference type="EMBL" id="AP014962">
    <property type="protein sequence ID" value="BAS98437.1"/>
    <property type="molecule type" value="Genomic_DNA"/>
</dbReference>
<evidence type="ECO:0000313" key="2">
    <source>
        <dbReference type="EMBL" id="BAS98437.1"/>
    </source>
</evidence>
<reference evidence="2 3" key="3">
    <citation type="journal article" date="2013" name="Rice">
        <title>Improvement of the Oryza sativa Nipponbare reference genome using next generation sequence and optical map data.</title>
        <authorList>
            <person name="Kawahara Y."/>
            <person name="de la Bastide M."/>
            <person name="Hamilton J.P."/>
            <person name="Kanamori H."/>
            <person name="McCombie W.R."/>
            <person name="Ouyang S."/>
            <person name="Schwartz D.C."/>
            <person name="Tanaka T."/>
            <person name="Wu J."/>
            <person name="Zhou S."/>
            <person name="Childs K.L."/>
            <person name="Davidson R.M."/>
            <person name="Lin H."/>
            <person name="Quesada-Ocampo L."/>
            <person name="Vaillancourt B."/>
            <person name="Sakai H."/>
            <person name="Lee S.S."/>
            <person name="Kim J."/>
            <person name="Numa H."/>
            <person name="Itoh T."/>
            <person name="Buell C.R."/>
            <person name="Matsumoto T."/>
        </authorList>
    </citation>
    <scope>NUCLEOTIDE SEQUENCE [LARGE SCALE GENOMIC DNA]</scope>
    <source>
        <strain evidence="3">cv. Nipponbare</strain>
    </source>
</reference>
<name>A0A0P0WY74_ORYSJ</name>
<dbReference type="InParanoid" id="A0A0P0WY74"/>
<evidence type="ECO:0000313" key="3">
    <source>
        <dbReference type="Proteomes" id="UP000059680"/>
    </source>
</evidence>
<dbReference type="PaxDb" id="39947-A0A0P0WY74"/>